<dbReference type="Proteomes" id="UP001055868">
    <property type="component" value="Chromosome"/>
</dbReference>
<proteinExistence type="predicted"/>
<organism evidence="1 2">
    <name type="scientific">Brachybacterium kimchii</name>
    <dbReference type="NCBI Taxonomy" id="2942909"/>
    <lineage>
        <taxon>Bacteria</taxon>
        <taxon>Bacillati</taxon>
        <taxon>Actinomycetota</taxon>
        <taxon>Actinomycetes</taxon>
        <taxon>Micrococcales</taxon>
        <taxon>Dermabacteraceae</taxon>
        <taxon>Brachybacterium</taxon>
    </lineage>
</organism>
<keyword evidence="2" id="KW-1185">Reference proteome</keyword>
<sequence length="138" mass="14077">MRIYATKDDLPQGLEPQGDVDAQLVYASALVEGYTRTALYATDSDGYPLDEAIADAFKVAVVTQVAAWSALGIDPSAGVAGTSTGGVVASKSIGSASLSYQASARAADDKAAAVSTLTPTAASLLDAAVRHRRVWVTG</sequence>
<dbReference type="EMBL" id="CP097218">
    <property type="protein sequence ID" value="UQN29478.1"/>
    <property type="molecule type" value="Genomic_DNA"/>
</dbReference>
<evidence type="ECO:0000313" key="2">
    <source>
        <dbReference type="Proteomes" id="UP001055868"/>
    </source>
</evidence>
<name>A0ABY4N4I7_9MICO</name>
<accession>A0ABY4N4I7</accession>
<protein>
    <submittedName>
        <fullName evidence="1">Uncharacterized protein</fullName>
    </submittedName>
</protein>
<evidence type="ECO:0000313" key="1">
    <source>
        <dbReference type="EMBL" id="UQN29478.1"/>
    </source>
</evidence>
<reference evidence="1" key="1">
    <citation type="submission" date="2022-05" db="EMBL/GenBank/DDBJ databases">
        <title>Genomic analysis of Brachybacterium sp. CBA3104.</title>
        <authorList>
            <person name="Roh S.W."/>
            <person name="Kim Y.B."/>
            <person name="Kim Y."/>
        </authorList>
    </citation>
    <scope>NUCLEOTIDE SEQUENCE</scope>
    <source>
        <strain evidence="1">CBA3104</strain>
    </source>
</reference>
<dbReference type="RefSeq" id="WP_249478675.1">
    <property type="nucleotide sequence ID" value="NZ_CP097218.1"/>
</dbReference>
<gene>
    <name evidence="1" type="ORF">M4486_17865</name>
</gene>